<dbReference type="InterPro" id="IPR006073">
    <property type="entry name" value="GTP-bd"/>
</dbReference>
<sequence length="384" mass="42974">MVLLTNSLLKLEKRARKIIKPKKFLDTLQITVKGGHGGNGMPKYGGIGGQGGAVYLKAVEKCSLKELWRKNPSKMIEARSGEDSNKMRLVGRRGADQELEIPCGVTVIDNDTSQIIGELNKEDETCLVASGGAGGCSGSSFIGTKGNVRNITLDLKIIADIGLVGFPNAGKSTLLKAISNARPKIASYPFTTIMPQIGVLEYSDYRQITVADLPGLIENAHKNIGMGHQFLKHVERTRLLMLIVDINGFQLSQKHQRRNCLENVYSLNKELELYDSTLLEKPSILLINKMDLDGSIDKFIEYENYFNDLSLAVEEISEDIRPEKLLKFERVIPISAKMYQEVDKVKEEIRDVIDELDRRNDEDIDSKVNEKLRKKLMEHGPKMV</sequence>
<keyword evidence="3" id="KW-0690">Ribosome biogenesis</keyword>
<evidence type="ECO:0000256" key="7">
    <source>
        <dbReference type="SAM" id="Coils"/>
    </source>
</evidence>
<protein>
    <recommendedName>
        <fullName evidence="12">GTP-binding protein 10 homolog</fullName>
    </recommendedName>
</protein>
<evidence type="ECO:0000256" key="5">
    <source>
        <dbReference type="ARBA" id="ARBA00023134"/>
    </source>
</evidence>
<dbReference type="GO" id="GO:0042254">
    <property type="term" value="P:ribosome biogenesis"/>
    <property type="evidence" value="ECO:0007669"/>
    <property type="project" value="UniProtKB-UniRule"/>
</dbReference>
<dbReference type="PANTHER" id="PTHR11702">
    <property type="entry name" value="DEVELOPMENTALLY REGULATED GTP-BINDING PROTEIN-RELATED"/>
    <property type="match status" value="1"/>
</dbReference>
<evidence type="ECO:0000256" key="1">
    <source>
        <dbReference type="ARBA" id="ARBA00004604"/>
    </source>
</evidence>
<keyword evidence="5" id="KW-0342">GTP-binding</keyword>
<dbReference type="InterPro" id="IPR027417">
    <property type="entry name" value="P-loop_NTPase"/>
</dbReference>
<dbReference type="Pfam" id="PF01926">
    <property type="entry name" value="MMR_HSR1"/>
    <property type="match status" value="1"/>
</dbReference>
<comment type="similarity">
    <text evidence="2">Belongs to the TRAFAC class OBG-HflX-like GTPase superfamily. OBG GTPase family.</text>
</comment>
<dbReference type="CDD" id="cd01898">
    <property type="entry name" value="Obg"/>
    <property type="match status" value="1"/>
</dbReference>
<reference evidence="10" key="2">
    <citation type="submission" date="2022-10" db="EMBL/GenBank/DDBJ databases">
        <authorList>
            <consortium name="ENA_rothamsted_submissions"/>
            <consortium name="culmorum"/>
            <person name="King R."/>
        </authorList>
    </citation>
    <scope>NUCLEOTIDE SEQUENCE</scope>
</reference>
<dbReference type="Pfam" id="PF01018">
    <property type="entry name" value="GTP1_OBG"/>
    <property type="match status" value="1"/>
</dbReference>
<dbReference type="Gene3D" id="3.40.50.300">
    <property type="entry name" value="P-loop containing nucleotide triphosphate hydrolases"/>
    <property type="match status" value="1"/>
</dbReference>
<evidence type="ECO:0000256" key="2">
    <source>
        <dbReference type="ARBA" id="ARBA00007699"/>
    </source>
</evidence>
<dbReference type="SUPFAM" id="SSF52540">
    <property type="entry name" value="P-loop containing nucleoside triphosphate hydrolases"/>
    <property type="match status" value="1"/>
</dbReference>
<dbReference type="InterPro" id="IPR014100">
    <property type="entry name" value="GTP-bd_Obg/CgtA"/>
</dbReference>
<dbReference type="Gene3D" id="2.70.210.12">
    <property type="entry name" value="GTP1/OBG domain"/>
    <property type="match status" value="1"/>
</dbReference>
<dbReference type="InterPro" id="IPR006169">
    <property type="entry name" value="GTP1_OBG_dom"/>
</dbReference>
<dbReference type="PROSITE" id="PS51883">
    <property type="entry name" value="OBG"/>
    <property type="match status" value="1"/>
</dbReference>
<dbReference type="GO" id="GO:0000287">
    <property type="term" value="F:magnesium ion binding"/>
    <property type="evidence" value="ECO:0007669"/>
    <property type="project" value="InterPro"/>
</dbReference>
<evidence type="ECO:0000256" key="3">
    <source>
        <dbReference type="ARBA" id="ARBA00022517"/>
    </source>
</evidence>
<dbReference type="PANTHER" id="PTHR11702:SF43">
    <property type="entry name" value="GTP-BINDING PROTEIN 10"/>
    <property type="match status" value="1"/>
</dbReference>
<name>A0A9N9RZ32_9DIPT</name>
<evidence type="ECO:0000259" key="8">
    <source>
        <dbReference type="PROSITE" id="PS51710"/>
    </source>
</evidence>
<dbReference type="OrthoDB" id="347018at2759"/>
<dbReference type="Proteomes" id="UP001153620">
    <property type="component" value="Chromosome 2"/>
</dbReference>
<dbReference type="PROSITE" id="PS51710">
    <property type="entry name" value="G_OBG"/>
    <property type="match status" value="1"/>
</dbReference>
<feature type="coiled-coil region" evidence="7">
    <location>
        <begin position="335"/>
        <end position="362"/>
    </location>
</feature>
<dbReference type="AlphaFoldDB" id="A0A9N9RZ32"/>
<keyword evidence="7" id="KW-0175">Coiled coil</keyword>
<comment type="subcellular location">
    <subcellularLocation>
        <location evidence="1">Nucleus</location>
        <location evidence="1">Nucleolus</location>
    </subcellularLocation>
</comment>
<evidence type="ECO:0000256" key="4">
    <source>
        <dbReference type="ARBA" id="ARBA00022741"/>
    </source>
</evidence>
<reference evidence="10" key="1">
    <citation type="submission" date="2022-01" db="EMBL/GenBank/DDBJ databases">
        <authorList>
            <person name="King R."/>
        </authorList>
    </citation>
    <scope>NUCLEOTIDE SEQUENCE</scope>
</reference>
<keyword evidence="6" id="KW-0539">Nucleus</keyword>
<dbReference type="GO" id="GO:0005730">
    <property type="term" value="C:nucleolus"/>
    <property type="evidence" value="ECO:0007669"/>
    <property type="project" value="UniProtKB-SubCell"/>
</dbReference>
<feature type="domain" description="OBG-type G" evidence="8">
    <location>
        <begin position="159"/>
        <end position="354"/>
    </location>
</feature>
<proteinExistence type="inferred from homology"/>
<evidence type="ECO:0008006" key="12">
    <source>
        <dbReference type="Google" id="ProtNLM"/>
    </source>
</evidence>
<keyword evidence="11" id="KW-1185">Reference proteome</keyword>
<dbReference type="GO" id="GO:0003924">
    <property type="term" value="F:GTPase activity"/>
    <property type="evidence" value="ECO:0007669"/>
    <property type="project" value="InterPro"/>
</dbReference>
<dbReference type="PRINTS" id="PR00326">
    <property type="entry name" value="GTP1OBG"/>
</dbReference>
<dbReference type="GO" id="GO:0005739">
    <property type="term" value="C:mitochondrion"/>
    <property type="evidence" value="ECO:0007669"/>
    <property type="project" value="TreeGrafter"/>
</dbReference>
<accession>A0A9N9RZ32</accession>
<organism evidence="10 11">
    <name type="scientific">Chironomus riparius</name>
    <dbReference type="NCBI Taxonomy" id="315576"/>
    <lineage>
        <taxon>Eukaryota</taxon>
        <taxon>Metazoa</taxon>
        <taxon>Ecdysozoa</taxon>
        <taxon>Arthropoda</taxon>
        <taxon>Hexapoda</taxon>
        <taxon>Insecta</taxon>
        <taxon>Pterygota</taxon>
        <taxon>Neoptera</taxon>
        <taxon>Endopterygota</taxon>
        <taxon>Diptera</taxon>
        <taxon>Nematocera</taxon>
        <taxon>Chironomoidea</taxon>
        <taxon>Chironomidae</taxon>
        <taxon>Chironominae</taxon>
        <taxon>Chironomus</taxon>
    </lineage>
</organism>
<gene>
    <name evidence="10" type="ORF">CHIRRI_LOCUS8102</name>
</gene>
<dbReference type="EMBL" id="OU895878">
    <property type="protein sequence ID" value="CAG9805226.1"/>
    <property type="molecule type" value="Genomic_DNA"/>
</dbReference>
<dbReference type="InterPro" id="IPR031167">
    <property type="entry name" value="G_OBG"/>
</dbReference>
<dbReference type="SUPFAM" id="SSF82051">
    <property type="entry name" value="Obg GTP-binding protein N-terminal domain"/>
    <property type="match status" value="1"/>
</dbReference>
<evidence type="ECO:0000256" key="6">
    <source>
        <dbReference type="ARBA" id="ARBA00023242"/>
    </source>
</evidence>
<feature type="domain" description="Obg" evidence="9">
    <location>
        <begin position="22"/>
        <end position="158"/>
    </location>
</feature>
<keyword evidence="4" id="KW-0547">Nucleotide-binding</keyword>
<dbReference type="InterPro" id="IPR036726">
    <property type="entry name" value="GTP1_OBG_dom_sf"/>
</dbReference>
<evidence type="ECO:0000313" key="11">
    <source>
        <dbReference type="Proteomes" id="UP001153620"/>
    </source>
</evidence>
<dbReference type="PIRSF" id="PIRSF002401">
    <property type="entry name" value="GTP_bd_Obg/CgtA"/>
    <property type="match status" value="1"/>
</dbReference>
<evidence type="ECO:0000313" key="10">
    <source>
        <dbReference type="EMBL" id="CAG9805226.1"/>
    </source>
</evidence>
<dbReference type="GO" id="GO:0005525">
    <property type="term" value="F:GTP binding"/>
    <property type="evidence" value="ECO:0007669"/>
    <property type="project" value="UniProtKB-KW"/>
</dbReference>
<dbReference type="InterPro" id="IPR045086">
    <property type="entry name" value="OBG_GTPase"/>
</dbReference>
<evidence type="ECO:0000259" key="9">
    <source>
        <dbReference type="PROSITE" id="PS51883"/>
    </source>
</evidence>